<dbReference type="Gene3D" id="3.40.50.300">
    <property type="entry name" value="P-loop containing nucleotide triphosphate hydrolases"/>
    <property type="match status" value="2"/>
</dbReference>
<keyword evidence="9" id="KW-1185">Reference proteome</keyword>
<feature type="compositionally biased region" description="Low complexity" evidence="5">
    <location>
        <begin position="269"/>
        <end position="279"/>
    </location>
</feature>
<dbReference type="CDD" id="cd18787">
    <property type="entry name" value="SF2_C_DEAD"/>
    <property type="match status" value="1"/>
</dbReference>
<dbReference type="GO" id="GO:0005524">
    <property type="term" value="F:ATP binding"/>
    <property type="evidence" value="ECO:0007669"/>
    <property type="project" value="UniProtKB-KW"/>
</dbReference>
<dbReference type="OrthoDB" id="10256233at2759"/>
<dbReference type="Proteomes" id="UP000355283">
    <property type="component" value="Unassembled WGS sequence"/>
</dbReference>
<feature type="region of interest" description="Disordered" evidence="5">
    <location>
        <begin position="1"/>
        <end position="31"/>
    </location>
</feature>
<sequence>MGIEGGGRGGREEEEGQGGERTERSPAREGGDLRFRRSNLFAVENIRPDTSLLATVSFASLLPSRSERPATPALLANLQKMGLTAPTLIQAAAIPALLKGEDVILHSYTGSGKTLAYLLPLLSRLDPAQSHTQLLVIAPSRELAAQIASVAEELTEDTDINVVSLIGGASQQRQIEKLRWERPQVLVGTPGRVAEMVLEKRKARIGRAEMLVLDEVDMLLDDSYHGDLRMLVQAMGSLRQAVFASATGASPGVEALASNVMQGPYQIISSSSSPSSPSSTPLLDPQEEDAGDQASSLPPSIELPASLRHGILITPPVKAVDNLRRFLNTEPKPECVLVFVNDALKVPRIVEALQAKGIDAAGLSGDSNKQTRANTLARLTSGRLRVCVTTEIAARGIDIPALSHVINLDLPSSLEQYVHRAGRAGRAGRPGIVLSFSPPSTAFVLDKWSKKLKIKVERVDIAHSRLIRYDENDLPDSTPKLSRSAQRKKERMQGLGVKLRLPGLEPPEGVVEEGGEERE</sequence>
<feature type="compositionally biased region" description="Basic and acidic residues" evidence="5">
    <location>
        <begin position="18"/>
        <end position="31"/>
    </location>
</feature>
<feature type="region of interest" description="Disordered" evidence="5">
    <location>
        <begin position="472"/>
        <end position="519"/>
    </location>
</feature>
<evidence type="ECO:0000256" key="1">
    <source>
        <dbReference type="ARBA" id="ARBA00022741"/>
    </source>
</evidence>
<dbReference type="InterPro" id="IPR014001">
    <property type="entry name" value="Helicase_ATP-bd"/>
</dbReference>
<dbReference type="InterPro" id="IPR050547">
    <property type="entry name" value="DEAD_box_RNA_helicases"/>
</dbReference>
<dbReference type="Pfam" id="PF00270">
    <property type="entry name" value="DEAD"/>
    <property type="match status" value="1"/>
</dbReference>
<feature type="domain" description="Helicase ATP-binding" evidence="6">
    <location>
        <begin position="94"/>
        <end position="266"/>
    </location>
</feature>
<evidence type="ECO:0008006" key="10">
    <source>
        <dbReference type="Google" id="ProtNLM"/>
    </source>
</evidence>
<keyword evidence="3" id="KW-0347">Helicase</keyword>
<evidence type="ECO:0000256" key="2">
    <source>
        <dbReference type="ARBA" id="ARBA00022801"/>
    </source>
</evidence>
<gene>
    <name evidence="8" type="ORF">NSK_003419</name>
</gene>
<dbReference type="SMART" id="SM00487">
    <property type="entry name" value="DEXDc"/>
    <property type="match status" value="1"/>
</dbReference>
<dbReference type="InterPro" id="IPR011545">
    <property type="entry name" value="DEAD/DEAH_box_helicase_dom"/>
</dbReference>
<dbReference type="InterPro" id="IPR001650">
    <property type="entry name" value="Helicase_C-like"/>
</dbReference>
<proteinExistence type="predicted"/>
<keyword evidence="2" id="KW-0378">Hydrolase</keyword>
<evidence type="ECO:0000256" key="3">
    <source>
        <dbReference type="ARBA" id="ARBA00022806"/>
    </source>
</evidence>
<dbReference type="GO" id="GO:0003724">
    <property type="term" value="F:RNA helicase activity"/>
    <property type="evidence" value="ECO:0007669"/>
    <property type="project" value="TreeGrafter"/>
</dbReference>
<dbReference type="PANTHER" id="PTHR47963">
    <property type="entry name" value="DEAD-BOX ATP-DEPENDENT RNA HELICASE 47, MITOCHONDRIAL"/>
    <property type="match status" value="1"/>
</dbReference>
<keyword evidence="1" id="KW-0547">Nucleotide-binding</keyword>
<dbReference type="CDD" id="cd00268">
    <property type="entry name" value="DEADc"/>
    <property type="match status" value="1"/>
</dbReference>
<evidence type="ECO:0000259" key="6">
    <source>
        <dbReference type="PROSITE" id="PS51192"/>
    </source>
</evidence>
<comment type="caution">
    <text evidence="8">The sequence shown here is derived from an EMBL/GenBank/DDBJ whole genome shotgun (WGS) entry which is preliminary data.</text>
</comment>
<dbReference type="PROSITE" id="PS51194">
    <property type="entry name" value="HELICASE_CTER"/>
    <property type="match status" value="1"/>
</dbReference>
<reference evidence="8 9" key="1">
    <citation type="submission" date="2019-01" db="EMBL/GenBank/DDBJ databases">
        <title>Nuclear Genome Assembly of the Microalgal Biofuel strain Nannochloropsis salina CCMP1776.</title>
        <authorList>
            <person name="Hovde B."/>
        </authorList>
    </citation>
    <scope>NUCLEOTIDE SEQUENCE [LARGE SCALE GENOMIC DNA]</scope>
    <source>
        <strain evidence="8 9">CCMP1776</strain>
    </source>
</reference>
<dbReference type="PROSITE" id="PS51192">
    <property type="entry name" value="HELICASE_ATP_BIND_1"/>
    <property type="match status" value="1"/>
</dbReference>
<dbReference type="SUPFAM" id="SSF52540">
    <property type="entry name" value="P-loop containing nucleoside triphosphate hydrolases"/>
    <property type="match status" value="1"/>
</dbReference>
<dbReference type="PANTHER" id="PTHR47963:SF3">
    <property type="entry name" value="DEAD-BOX ATP-DEPENDENT RNA HELICASE 47, MITOCHONDRIAL"/>
    <property type="match status" value="1"/>
</dbReference>
<feature type="region of interest" description="Disordered" evidence="5">
    <location>
        <begin position="267"/>
        <end position="299"/>
    </location>
</feature>
<evidence type="ECO:0000313" key="8">
    <source>
        <dbReference type="EMBL" id="TFJ84994.1"/>
    </source>
</evidence>
<dbReference type="InterPro" id="IPR027417">
    <property type="entry name" value="P-loop_NTPase"/>
</dbReference>
<evidence type="ECO:0000259" key="7">
    <source>
        <dbReference type="PROSITE" id="PS51194"/>
    </source>
</evidence>
<dbReference type="Pfam" id="PF00271">
    <property type="entry name" value="Helicase_C"/>
    <property type="match status" value="1"/>
</dbReference>
<evidence type="ECO:0000313" key="9">
    <source>
        <dbReference type="Proteomes" id="UP000355283"/>
    </source>
</evidence>
<dbReference type="GO" id="GO:0016787">
    <property type="term" value="F:hydrolase activity"/>
    <property type="evidence" value="ECO:0007669"/>
    <property type="project" value="UniProtKB-KW"/>
</dbReference>
<evidence type="ECO:0000256" key="4">
    <source>
        <dbReference type="ARBA" id="ARBA00022840"/>
    </source>
</evidence>
<feature type="domain" description="Helicase C-terminal" evidence="7">
    <location>
        <begin position="322"/>
        <end position="475"/>
    </location>
</feature>
<feature type="compositionally biased region" description="Acidic residues" evidence="5">
    <location>
        <begin position="510"/>
        <end position="519"/>
    </location>
</feature>
<dbReference type="SMART" id="SM00490">
    <property type="entry name" value="HELICc"/>
    <property type="match status" value="1"/>
</dbReference>
<dbReference type="EMBL" id="SDOX01000016">
    <property type="protein sequence ID" value="TFJ84994.1"/>
    <property type="molecule type" value="Genomic_DNA"/>
</dbReference>
<dbReference type="InterPro" id="IPR044742">
    <property type="entry name" value="DEAD/DEAH_RhlB"/>
</dbReference>
<accession>A0A4D9D1Y7</accession>
<keyword evidence="4" id="KW-0067">ATP-binding</keyword>
<dbReference type="GO" id="GO:0003723">
    <property type="term" value="F:RNA binding"/>
    <property type="evidence" value="ECO:0007669"/>
    <property type="project" value="TreeGrafter"/>
</dbReference>
<evidence type="ECO:0000256" key="5">
    <source>
        <dbReference type="SAM" id="MobiDB-lite"/>
    </source>
</evidence>
<name>A0A4D9D1Y7_9STRA</name>
<dbReference type="AlphaFoldDB" id="A0A4D9D1Y7"/>
<protein>
    <recommendedName>
        <fullName evidence="10">RNA helicase</fullName>
    </recommendedName>
</protein>
<organism evidence="8 9">
    <name type="scientific">Nannochloropsis salina CCMP1776</name>
    <dbReference type="NCBI Taxonomy" id="1027361"/>
    <lineage>
        <taxon>Eukaryota</taxon>
        <taxon>Sar</taxon>
        <taxon>Stramenopiles</taxon>
        <taxon>Ochrophyta</taxon>
        <taxon>Eustigmatophyceae</taxon>
        <taxon>Eustigmatales</taxon>
        <taxon>Monodopsidaceae</taxon>
        <taxon>Microchloropsis</taxon>
        <taxon>Microchloropsis salina</taxon>
    </lineage>
</organism>